<dbReference type="PANTHER" id="PTHR30337">
    <property type="entry name" value="COMPONENT OF ATP-DEPENDENT DSDNA EXONUCLEASE"/>
    <property type="match status" value="1"/>
</dbReference>
<protein>
    <submittedName>
        <fullName evidence="10">DNA repair exonuclease SbcCD nuclease subunit</fullName>
    </submittedName>
</protein>
<dbReference type="AlphaFoldDB" id="A0A521BSF6"/>
<dbReference type="HAMAP" id="MF_02044">
    <property type="entry name" value="Mre11"/>
    <property type="match status" value="1"/>
</dbReference>
<dbReference type="InterPro" id="IPR041796">
    <property type="entry name" value="Mre11_N"/>
</dbReference>
<keyword evidence="11" id="KW-1185">Reference proteome</keyword>
<dbReference type="InterPro" id="IPR050535">
    <property type="entry name" value="DNA_Repair-Maintenance_Comp"/>
</dbReference>
<evidence type="ECO:0000256" key="6">
    <source>
        <dbReference type="ARBA" id="ARBA00022839"/>
    </source>
</evidence>
<dbReference type="InterPro" id="IPR032885">
    <property type="entry name" value="Mre11_archaea-type"/>
</dbReference>
<evidence type="ECO:0000256" key="4">
    <source>
        <dbReference type="ARBA" id="ARBA00022763"/>
    </source>
</evidence>
<evidence type="ECO:0000313" key="11">
    <source>
        <dbReference type="Proteomes" id="UP000317315"/>
    </source>
</evidence>
<keyword evidence="2" id="KW-0479">Metal-binding</keyword>
<evidence type="ECO:0000259" key="9">
    <source>
        <dbReference type="Pfam" id="PF00149"/>
    </source>
</evidence>
<gene>
    <name evidence="10" type="ORF">SAMN06269117_10745</name>
</gene>
<dbReference type="SUPFAM" id="SSF56300">
    <property type="entry name" value="Metallo-dependent phosphatases"/>
    <property type="match status" value="1"/>
</dbReference>
<feature type="domain" description="Calcineurin-like phosphoesterase" evidence="9">
    <location>
        <begin position="1"/>
        <end position="193"/>
    </location>
</feature>
<dbReference type="CDD" id="cd00840">
    <property type="entry name" value="MPP_Mre11_N"/>
    <property type="match status" value="1"/>
</dbReference>
<dbReference type="Pfam" id="PF00149">
    <property type="entry name" value="Metallophos"/>
    <property type="match status" value="1"/>
</dbReference>
<dbReference type="GO" id="GO:0006302">
    <property type="term" value="P:double-strand break repair"/>
    <property type="evidence" value="ECO:0007669"/>
    <property type="project" value="InterPro"/>
</dbReference>
<dbReference type="InterPro" id="IPR029052">
    <property type="entry name" value="Metallo-depent_PP-like"/>
</dbReference>
<sequence>MKVAHISDSHLGYLQYRLVDRRNDFLKAFKQAVERAIDERVDLIIHTGDLFETFHPDVSTISEAISVFKEIKDTGIPVFAITGNHDRVLRRGYSPPHRILKDLDLITLIDPIGSLEYNGVFIAGMRYFPRTYMKSIKERFFSEFSEKAQKSDFSIFMFHQGLDQYLYYDYAYELNISDLPDGFDYYAGGHVHSFIRTEFRGGVLSYAGSTEFRSKREVKGGRRGFNIFNLETKELQRVELSNLREFFVVETDEERAPNDLKELLEKVKSCSEKPVVLIDYTYEKLDIYSLDSLIREIKRNSLYLRVSENKKIRESSYVPVDTSKSYSEIYEEFMKEKGAPEEVLALGKQIVEGNVEDVPQIVEGFLKEFLGETFNEFKKFSETK</sequence>
<dbReference type="EMBL" id="FXTM01000007">
    <property type="protein sequence ID" value="SMO50049.1"/>
    <property type="molecule type" value="Genomic_DNA"/>
</dbReference>
<dbReference type="Proteomes" id="UP000317315">
    <property type="component" value="Unassembled WGS sequence"/>
</dbReference>
<keyword evidence="3" id="KW-0255">Endonuclease</keyword>
<dbReference type="Gene3D" id="3.60.21.10">
    <property type="match status" value="1"/>
</dbReference>
<keyword evidence="5" id="KW-0378">Hydrolase</keyword>
<dbReference type="InterPro" id="IPR004843">
    <property type="entry name" value="Calcineurin-like_PHP"/>
</dbReference>
<evidence type="ECO:0000256" key="7">
    <source>
        <dbReference type="ARBA" id="ARBA00023204"/>
    </source>
</evidence>
<evidence type="ECO:0000256" key="1">
    <source>
        <dbReference type="ARBA" id="ARBA00022722"/>
    </source>
</evidence>
<keyword evidence="1" id="KW-0540">Nuclease</keyword>
<evidence type="ECO:0000256" key="5">
    <source>
        <dbReference type="ARBA" id="ARBA00022801"/>
    </source>
</evidence>
<evidence type="ECO:0000256" key="2">
    <source>
        <dbReference type="ARBA" id="ARBA00022723"/>
    </source>
</evidence>
<proteinExistence type="inferred from homology"/>
<evidence type="ECO:0000313" key="10">
    <source>
        <dbReference type="EMBL" id="SMO50049.1"/>
    </source>
</evidence>
<dbReference type="OrthoDB" id="9773856at2"/>
<dbReference type="GO" id="GO:0004527">
    <property type="term" value="F:exonuclease activity"/>
    <property type="evidence" value="ECO:0007669"/>
    <property type="project" value="UniProtKB-KW"/>
</dbReference>
<accession>A0A521BSF6</accession>
<dbReference type="GO" id="GO:0046872">
    <property type="term" value="F:metal ion binding"/>
    <property type="evidence" value="ECO:0007669"/>
    <property type="project" value="UniProtKB-KW"/>
</dbReference>
<dbReference type="PANTHER" id="PTHR30337:SF0">
    <property type="entry name" value="NUCLEASE SBCCD SUBUNIT D"/>
    <property type="match status" value="1"/>
</dbReference>
<dbReference type="RefSeq" id="WP_142934808.1">
    <property type="nucleotide sequence ID" value="NZ_FXTM01000007.1"/>
</dbReference>
<dbReference type="GO" id="GO:0004519">
    <property type="term" value="F:endonuclease activity"/>
    <property type="evidence" value="ECO:0007669"/>
    <property type="project" value="UniProtKB-KW"/>
</dbReference>
<organism evidence="10 11">
    <name type="scientific">Balnearium lithotrophicum</name>
    <dbReference type="NCBI Taxonomy" id="223788"/>
    <lineage>
        <taxon>Bacteria</taxon>
        <taxon>Pseudomonadati</taxon>
        <taxon>Aquificota</taxon>
        <taxon>Aquificia</taxon>
        <taxon>Desulfurobacteriales</taxon>
        <taxon>Desulfurobacteriaceae</taxon>
        <taxon>Balnearium</taxon>
    </lineage>
</organism>
<keyword evidence="8" id="KW-0464">Manganese</keyword>
<keyword evidence="7" id="KW-0234">DNA repair</keyword>
<evidence type="ECO:0000256" key="8">
    <source>
        <dbReference type="ARBA" id="ARBA00023211"/>
    </source>
</evidence>
<keyword evidence="4" id="KW-0227">DNA damage</keyword>
<evidence type="ECO:0000256" key="3">
    <source>
        <dbReference type="ARBA" id="ARBA00022759"/>
    </source>
</evidence>
<reference evidence="10 11" key="1">
    <citation type="submission" date="2017-05" db="EMBL/GenBank/DDBJ databases">
        <authorList>
            <person name="Varghese N."/>
            <person name="Submissions S."/>
        </authorList>
    </citation>
    <scope>NUCLEOTIDE SEQUENCE [LARGE SCALE GENOMIC DNA]</scope>
    <source>
        <strain evidence="10 11">DSM 16304</strain>
    </source>
</reference>
<name>A0A521BSF6_9BACT</name>
<keyword evidence="6 10" id="KW-0269">Exonuclease</keyword>